<sequence>MKRIAYISSLLLLTLLSFSSCDEDNYEFGDIVSPSNLNIEIDIVGADSENPYGDGSGVVNFSVNADNALSYKFAFEGSEAVATSGEYTYNFSKTGTHVYTVTVIAIGTGGVATSQAVEVEVLALYAPPQDLLDMLYGDGSRTWRIKNEAAGHFGVGPAEETSPIWYAASPDEKSVTGMYDDRYVFTQEGDFQHLTQGTVFGQAAPLTEDFGGDKGQTANSNNEFENYPLEDYTESWSLSAPGGQETISLTGTAFFGFYVGGSHNYQIISRSENEMLVKTIGNDGNAWFFILIAED</sequence>
<evidence type="ECO:0000313" key="3">
    <source>
        <dbReference type="Proteomes" id="UP000183209"/>
    </source>
</evidence>
<name>A0A1I6QQ25_9FLAO</name>
<feature type="chain" id="PRO_5010205968" description="Glucan endo-1,3-beta-D-glucosidase" evidence="1">
    <location>
        <begin position="23"/>
        <end position="295"/>
    </location>
</feature>
<dbReference type="Proteomes" id="UP000183209">
    <property type="component" value="Unassembled WGS sequence"/>
</dbReference>
<reference evidence="2 3" key="1">
    <citation type="submission" date="2016-10" db="EMBL/GenBank/DDBJ databases">
        <authorList>
            <person name="de Groot N.N."/>
        </authorList>
    </citation>
    <scope>NUCLEOTIDE SEQUENCE [LARGE SCALE GENOMIC DNA]</scope>
    <source>
        <strain evidence="2 3">CGMCC 1.6114</strain>
    </source>
</reference>
<evidence type="ECO:0008006" key="4">
    <source>
        <dbReference type="Google" id="ProtNLM"/>
    </source>
</evidence>
<evidence type="ECO:0000256" key="1">
    <source>
        <dbReference type="SAM" id="SignalP"/>
    </source>
</evidence>
<gene>
    <name evidence="2" type="ORF">SAMN04487906_0784</name>
</gene>
<organism evidence="2 3">
    <name type="scientific">Zhouia amylolytica</name>
    <dbReference type="NCBI Taxonomy" id="376730"/>
    <lineage>
        <taxon>Bacteria</taxon>
        <taxon>Pseudomonadati</taxon>
        <taxon>Bacteroidota</taxon>
        <taxon>Flavobacteriia</taxon>
        <taxon>Flavobacteriales</taxon>
        <taxon>Flavobacteriaceae</taxon>
        <taxon>Zhouia</taxon>
    </lineage>
</organism>
<dbReference type="AlphaFoldDB" id="A0A1I6QQ25"/>
<protein>
    <recommendedName>
        <fullName evidence="4">Glucan endo-1,3-beta-D-glucosidase</fullName>
    </recommendedName>
</protein>
<keyword evidence="1" id="KW-0732">Signal</keyword>
<evidence type="ECO:0000313" key="2">
    <source>
        <dbReference type="EMBL" id="SFS54607.1"/>
    </source>
</evidence>
<dbReference type="PROSITE" id="PS51257">
    <property type="entry name" value="PROKAR_LIPOPROTEIN"/>
    <property type="match status" value="1"/>
</dbReference>
<dbReference type="EMBL" id="FPAG01000002">
    <property type="protein sequence ID" value="SFS54607.1"/>
    <property type="molecule type" value="Genomic_DNA"/>
</dbReference>
<proteinExistence type="predicted"/>
<accession>A0A1I6QQ25</accession>
<dbReference type="RefSeq" id="WP_038264539.1">
    <property type="nucleotide sequence ID" value="NZ_FPAG01000002.1"/>
</dbReference>
<dbReference type="OrthoDB" id="9809583at2"/>
<feature type="signal peptide" evidence="1">
    <location>
        <begin position="1"/>
        <end position="22"/>
    </location>
</feature>